<protein>
    <submittedName>
        <fullName evidence="1">Uncharacterized protein</fullName>
    </submittedName>
</protein>
<accession>A0A381PJ53</accession>
<proteinExistence type="predicted"/>
<dbReference type="EMBL" id="UINC01001001">
    <property type="protein sequence ID" value="SUZ67041.1"/>
    <property type="molecule type" value="Genomic_DNA"/>
</dbReference>
<organism evidence="1">
    <name type="scientific">marine metagenome</name>
    <dbReference type="NCBI Taxonomy" id="408172"/>
    <lineage>
        <taxon>unclassified sequences</taxon>
        <taxon>metagenomes</taxon>
        <taxon>ecological metagenomes</taxon>
    </lineage>
</organism>
<name>A0A381PJ53_9ZZZZ</name>
<reference evidence="1" key="1">
    <citation type="submission" date="2018-05" db="EMBL/GenBank/DDBJ databases">
        <authorList>
            <person name="Lanie J.A."/>
            <person name="Ng W.-L."/>
            <person name="Kazmierczak K.M."/>
            <person name="Andrzejewski T.M."/>
            <person name="Davidsen T.M."/>
            <person name="Wayne K.J."/>
            <person name="Tettelin H."/>
            <person name="Glass J.I."/>
            <person name="Rusch D."/>
            <person name="Podicherti R."/>
            <person name="Tsui H.-C.T."/>
            <person name="Winkler M.E."/>
        </authorList>
    </citation>
    <scope>NUCLEOTIDE SEQUENCE</scope>
</reference>
<gene>
    <name evidence="1" type="ORF">METZ01_LOCUS19895</name>
</gene>
<sequence>MSAKLPTIEDKVKPNIIMAMKVITDSAILGY</sequence>
<evidence type="ECO:0000313" key="1">
    <source>
        <dbReference type="EMBL" id="SUZ67041.1"/>
    </source>
</evidence>
<dbReference type="AlphaFoldDB" id="A0A381PJ53"/>